<dbReference type="PANTHER" id="PTHR43163:SF6">
    <property type="entry name" value="DIPEPTIDE TRANSPORT SYSTEM PERMEASE PROTEIN DPPB-RELATED"/>
    <property type="match status" value="1"/>
</dbReference>
<dbReference type="CDD" id="cd06261">
    <property type="entry name" value="TM_PBP2"/>
    <property type="match status" value="1"/>
</dbReference>
<feature type="transmembrane region" description="Helical" evidence="7">
    <location>
        <begin position="108"/>
        <end position="129"/>
    </location>
</feature>
<reference evidence="9 10" key="1">
    <citation type="submission" date="2016-04" db="EMBL/GenBank/DDBJ databases">
        <title>Complete genome sequence of Thermococcus radiotolerans type strain EJ2.</title>
        <authorList>
            <person name="Oger P.M."/>
        </authorList>
    </citation>
    <scope>NUCLEOTIDE SEQUENCE [LARGE SCALE GENOMIC DNA]</scope>
    <source>
        <strain evidence="9 10">EJ2</strain>
    </source>
</reference>
<dbReference type="Pfam" id="PF00528">
    <property type="entry name" value="BPD_transp_1"/>
    <property type="match status" value="1"/>
</dbReference>
<evidence type="ECO:0000313" key="10">
    <source>
        <dbReference type="Proteomes" id="UP000250085"/>
    </source>
</evidence>
<dbReference type="EMBL" id="CP015106">
    <property type="protein sequence ID" value="ASJ15028.1"/>
    <property type="molecule type" value="Genomic_DNA"/>
</dbReference>
<sequence length="344" mass="38284">MRGWAMKFREYIVYRLVLAVFVIIGVVTVVFFVSRVIPSDPAALWVGAHPTPEAIEKAREQLHLNDPVVKQFAYYLWSLLHGDLGISIRTHNPVAADLKSAFTATFELILAAEFIAIVIAIPLGVYSAVKKDSWVDNFGRVLAISGVSLPAFWFGIVLQLIFFKHLGILPLAGRVDTVVMLEHPLHVITGFYLLDSLLTGNIPVFVDALKHLILPALTLAMYPIGLITRQVRSMMIEVLNENYIRTAWAYGLPPKKIYFKYALKNAIAPALITVGLSFAYTLVGAFLVELIFNWPGLGRYAAYAILSMDYPAVLGVTIITATAYVFINLIVDLIQVKLDPRIRL</sequence>
<evidence type="ECO:0000256" key="6">
    <source>
        <dbReference type="ARBA" id="ARBA00023136"/>
    </source>
</evidence>
<dbReference type="Proteomes" id="UP000250085">
    <property type="component" value="Chromosome"/>
</dbReference>
<evidence type="ECO:0000259" key="8">
    <source>
        <dbReference type="PROSITE" id="PS50928"/>
    </source>
</evidence>
<dbReference type="GO" id="GO:0005886">
    <property type="term" value="C:plasma membrane"/>
    <property type="evidence" value="ECO:0007669"/>
    <property type="project" value="UniProtKB-SubCell"/>
</dbReference>
<dbReference type="PANTHER" id="PTHR43163">
    <property type="entry name" value="DIPEPTIDE TRANSPORT SYSTEM PERMEASE PROTEIN DPPB-RELATED"/>
    <property type="match status" value="1"/>
</dbReference>
<evidence type="ECO:0000256" key="4">
    <source>
        <dbReference type="ARBA" id="ARBA00022692"/>
    </source>
</evidence>
<dbReference type="KEGG" id="trl:A3L10_07760"/>
<keyword evidence="3" id="KW-1003">Cell membrane</keyword>
<keyword evidence="2 7" id="KW-0813">Transport</keyword>
<proteinExistence type="inferred from homology"/>
<evidence type="ECO:0000256" key="7">
    <source>
        <dbReference type="RuleBase" id="RU363032"/>
    </source>
</evidence>
<dbReference type="Pfam" id="PF19300">
    <property type="entry name" value="BPD_transp_1_N"/>
    <property type="match status" value="1"/>
</dbReference>
<dbReference type="InterPro" id="IPR045621">
    <property type="entry name" value="BPD_transp_1_N"/>
</dbReference>
<evidence type="ECO:0000256" key="5">
    <source>
        <dbReference type="ARBA" id="ARBA00022989"/>
    </source>
</evidence>
<comment type="subcellular location">
    <subcellularLocation>
        <location evidence="1 7">Cell membrane</location>
        <topology evidence="1 7">Multi-pass membrane protein</topology>
    </subcellularLocation>
</comment>
<feature type="transmembrane region" description="Helical" evidence="7">
    <location>
        <begin position="266"/>
        <end position="292"/>
    </location>
</feature>
<accession>A0A2Z2MYZ5</accession>
<dbReference type="AlphaFoldDB" id="A0A2Z2MYZ5"/>
<protein>
    <submittedName>
        <fullName evidence="9">Peptide ABC transporter permease</fullName>
    </submittedName>
</protein>
<name>A0A2Z2MYZ5_9EURY</name>
<keyword evidence="4 7" id="KW-0812">Transmembrane</keyword>
<feature type="domain" description="ABC transmembrane type-1" evidence="8">
    <location>
        <begin position="102"/>
        <end position="335"/>
    </location>
</feature>
<keyword evidence="5 7" id="KW-1133">Transmembrane helix</keyword>
<evidence type="ECO:0000313" key="9">
    <source>
        <dbReference type="EMBL" id="ASJ15028.1"/>
    </source>
</evidence>
<evidence type="ECO:0000256" key="3">
    <source>
        <dbReference type="ARBA" id="ARBA00022475"/>
    </source>
</evidence>
<gene>
    <name evidence="9" type="ORF">A3L10_07760</name>
</gene>
<dbReference type="SUPFAM" id="SSF161098">
    <property type="entry name" value="MetI-like"/>
    <property type="match status" value="1"/>
</dbReference>
<dbReference type="Gene3D" id="1.10.3720.10">
    <property type="entry name" value="MetI-like"/>
    <property type="match status" value="1"/>
</dbReference>
<keyword evidence="6 7" id="KW-0472">Membrane</keyword>
<feature type="transmembrane region" description="Helical" evidence="7">
    <location>
        <begin position="208"/>
        <end position="227"/>
    </location>
</feature>
<evidence type="ECO:0000256" key="1">
    <source>
        <dbReference type="ARBA" id="ARBA00004651"/>
    </source>
</evidence>
<dbReference type="GO" id="GO:0071916">
    <property type="term" value="F:dipeptide transmembrane transporter activity"/>
    <property type="evidence" value="ECO:0007669"/>
    <property type="project" value="TreeGrafter"/>
</dbReference>
<dbReference type="PROSITE" id="PS50928">
    <property type="entry name" value="ABC_TM1"/>
    <property type="match status" value="1"/>
</dbReference>
<dbReference type="InterPro" id="IPR035906">
    <property type="entry name" value="MetI-like_sf"/>
</dbReference>
<organism evidence="9 10">
    <name type="scientific">Thermococcus radiotolerans</name>
    <dbReference type="NCBI Taxonomy" id="187880"/>
    <lineage>
        <taxon>Archaea</taxon>
        <taxon>Methanobacteriati</taxon>
        <taxon>Methanobacteriota</taxon>
        <taxon>Thermococci</taxon>
        <taxon>Thermococcales</taxon>
        <taxon>Thermococcaceae</taxon>
        <taxon>Thermococcus</taxon>
    </lineage>
</organism>
<feature type="transmembrane region" description="Helical" evidence="7">
    <location>
        <begin position="141"/>
        <end position="162"/>
    </location>
</feature>
<comment type="similarity">
    <text evidence="7">Belongs to the binding-protein-dependent transport system permease family.</text>
</comment>
<feature type="transmembrane region" description="Helical" evidence="7">
    <location>
        <begin position="12"/>
        <end position="37"/>
    </location>
</feature>
<evidence type="ECO:0000256" key="2">
    <source>
        <dbReference type="ARBA" id="ARBA00022448"/>
    </source>
</evidence>
<feature type="transmembrane region" description="Helical" evidence="7">
    <location>
        <begin position="312"/>
        <end position="334"/>
    </location>
</feature>
<dbReference type="InterPro" id="IPR000515">
    <property type="entry name" value="MetI-like"/>
</dbReference>
<keyword evidence="10" id="KW-1185">Reference proteome</keyword>